<evidence type="ECO:0000313" key="6">
    <source>
        <dbReference type="Proteomes" id="UP000540685"/>
    </source>
</evidence>
<evidence type="ECO:0000313" key="5">
    <source>
        <dbReference type="EMBL" id="MBB5817267.1"/>
    </source>
</evidence>
<evidence type="ECO:0000256" key="3">
    <source>
        <dbReference type="ARBA" id="ARBA00023163"/>
    </source>
</evidence>
<dbReference type="Gene3D" id="1.10.10.60">
    <property type="entry name" value="Homeodomain-like"/>
    <property type="match status" value="2"/>
</dbReference>
<dbReference type="EMBL" id="JACHMP010000001">
    <property type="protein sequence ID" value="MBB5817267.1"/>
    <property type="molecule type" value="Genomic_DNA"/>
</dbReference>
<dbReference type="AlphaFoldDB" id="A0A7W9IAP8"/>
<dbReference type="PROSITE" id="PS01124">
    <property type="entry name" value="HTH_ARAC_FAMILY_2"/>
    <property type="match status" value="1"/>
</dbReference>
<keyword evidence="2" id="KW-0238">DNA-binding</keyword>
<name>A0A7W9IAP8_9ACTN</name>
<reference evidence="5 6" key="1">
    <citation type="submission" date="2020-08" db="EMBL/GenBank/DDBJ databases">
        <title>Sequencing the genomes of 1000 actinobacteria strains.</title>
        <authorList>
            <person name="Klenk H.-P."/>
        </authorList>
    </citation>
    <scope>NUCLEOTIDE SEQUENCE [LARGE SCALE GENOMIC DNA]</scope>
    <source>
        <strain evidence="5 6">DSM 46887</strain>
    </source>
</reference>
<dbReference type="Proteomes" id="UP000540685">
    <property type="component" value="Unassembled WGS sequence"/>
</dbReference>
<feature type="domain" description="HTH araC/xylS-type" evidence="4">
    <location>
        <begin position="153"/>
        <end position="251"/>
    </location>
</feature>
<dbReference type="InterPro" id="IPR009057">
    <property type="entry name" value="Homeodomain-like_sf"/>
</dbReference>
<dbReference type="Pfam" id="PF12833">
    <property type="entry name" value="HTH_18"/>
    <property type="match status" value="1"/>
</dbReference>
<dbReference type="InterPro" id="IPR050204">
    <property type="entry name" value="AraC_XylS_family_regulators"/>
</dbReference>
<evidence type="ECO:0000256" key="1">
    <source>
        <dbReference type="ARBA" id="ARBA00023015"/>
    </source>
</evidence>
<dbReference type="GO" id="GO:0043565">
    <property type="term" value="F:sequence-specific DNA binding"/>
    <property type="evidence" value="ECO:0007669"/>
    <property type="project" value="InterPro"/>
</dbReference>
<protein>
    <submittedName>
        <fullName evidence="5">AraC family L-rhamnose operon transcriptional activator RhaR</fullName>
    </submittedName>
</protein>
<keyword evidence="6" id="KW-1185">Reference proteome</keyword>
<keyword evidence="3" id="KW-0804">Transcription</keyword>
<dbReference type="GO" id="GO:0003700">
    <property type="term" value="F:DNA-binding transcription factor activity"/>
    <property type="evidence" value="ECO:0007669"/>
    <property type="project" value="InterPro"/>
</dbReference>
<organism evidence="5 6">
    <name type="scientific">Streptosporangium becharense</name>
    <dbReference type="NCBI Taxonomy" id="1816182"/>
    <lineage>
        <taxon>Bacteria</taxon>
        <taxon>Bacillati</taxon>
        <taxon>Actinomycetota</taxon>
        <taxon>Actinomycetes</taxon>
        <taxon>Streptosporangiales</taxon>
        <taxon>Streptosporangiaceae</taxon>
        <taxon>Streptosporangium</taxon>
    </lineage>
</organism>
<dbReference type="SUPFAM" id="SSF46689">
    <property type="entry name" value="Homeodomain-like"/>
    <property type="match status" value="2"/>
</dbReference>
<dbReference type="SMART" id="SM00342">
    <property type="entry name" value="HTH_ARAC"/>
    <property type="match status" value="1"/>
</dbReference>
<gene>
    <name evidence="5" type="ORF">F4562_000329</name>
</gene>
<dbReference type="InterPro" id="IPR018060">
    <property type="entry name" value="HTH_AraC"/>
</dbReference>
<accession>A0A7W9IAP8</accession>
<evidence type="ECO:0000256" key="2">
    <source>
        <dbReference type="ARBA" id="ARBA00023125"/>
    </source>
</evidence>
<keyword evidence="1" id="KW-0805">Transcription regulation</keyword>
<dbReference type="PANTHER" id="PTHR46796">
    <property type="entry name" value="HTH-TYPE TRANSCRIPTIONAL ACTIVATOR RHAS-RELATED"/>
    <property type="match status" value="1"/>
</dbReference>
<comment type="caution">
    <text evidence="5">The sequence shown here is derived from an EMBL/GenBank/DDBJ whole genome shotgun (WGS) entry which is preliminary data.</text>
</comment>
<evidence type="ECO:0000259" key="4">
    <source>
        <dbReference type="PROSITE" id="PS01124"/>
    </source>
</evidence>
<sequence>MPAGPRRVRPGSVILLPAGTRHAYEERDRLELYGCGLRPGLLLRELAWIREDPLLCRLFGDGDGHDGPCRAESDVPPFGPRATVPGRREPVLDPRALADCVAHLDILRELATESATTHRADLVGRLLLFLSALTRAGTGPHSTAEPVLPPAVTEVIRLMKSDLGHGWSLGELADASFLTPGYLIRLFKASVGMPPIAYLTHLRAETAAMLLTQTDHPISRVGHLVGWPDQNHFARRFRAHFGMSATSFRESCAR</sequence>
<proteinExistence type="predicted"/>